<organism evidence="1 2">
    <name type="scientific">Protopolystoma xenopodis</name>
    <dbReference type="NCBI Taxonomy" id="117903"/>
    <lineage>
        <taxon>Eukaryota</taxon>
        <taxon>Metazoa</taxon>
        <taxon>Spiralia</taxon>
        <taxon>Lophotrochozoa</taxon>
        <taxon>Platyhelminthes</taxon>
        <taxon>Monogenea</taxon>
        <taxon>Polyopisthocotylea</taxon>
        <taxon>Polystomatidea</taxon>
        <taxon>Polystomatidae</taxon>
        <taxon>Protopolystoma</taxon>
    </lineage>
</organism>
<dbReference type="SUPFAM" id="SSF49764">
    <property type="entry name" value="HSP20-like chaperones"/>
    <property type="match status" value="1"/>
</dbReference>
<accession>A0A448WL63</accession>
<gene>
    <name evidence="1" type="ORF">PXEA_LOCUS7892</name>
</gene>
<proteinExistence type="predicted"/>
<dbReference type="OrthoDB" id="10060792at2759"/>
<sequence>MNPSSTLGQSGPTILQDGVQGRKLHLEVPVDSAYVADDLCVRMDANRICITGKTKASTSGGNSDISEASGNVALFGDTASSSSSAMMIEFSRSFEIPETVDPFSVTAQLIGHTLVIEAPLRCTV</sequence>
<dbReference type="Gene3D" id="2.60.40.790">
    <property type="match status" value="1"/>
</dbReference>
<name>A0A448WL63_9PLAT</name>
<comment type="caution">
    <text evidence="1">The sequence shown here is derived from an EMBL/GenBank/DDBJ whole genome shotgun (WGS) entry which is preliminary data.</text>
</comment>
<keyword evidence="2" id="KW-1185">Reference proteome</keyword>
<dbReference type="Proteomes" id="UP000784294">
    <property type="component" value="Unassembled WGS sequence"/>
</dbReference>
<dbReference type="CDD" id="cd06526">
    <property type="entry name" value="metazoan_ACD"/>
    <property type="match status" value="1"/>
</dbReference>
<protein>
    <recommendedName>
        <fullName evidence="3">SHSP domain-containing protein</fullName>
    </recommendedName>
</protein>
<dbReference type="AlphaFoldDB" id="A0A448WL63"/>
<evidence type="ECO:0000313" key="1">
    <source>
        <dbReference type="EMBL" id="VEL14452.1"/>
    </source>
</evidence>
<dbReference type="InterPro" id="IPR008978">
    <property type="entry name" value="HSP20-like_chaperone"/>
</dbReference>
<evidence type="ECO:0008006" key="3">
    <source>
        <dbReference type="Google" id="ProtNLM"/>
    </source>
</evidence>
<evidence type="ECO:0000313" key="2">
    <source>
        <dbReference type="Proteomes" id="UP000784294"/>
    </source>
</evidence>
<dbReference type="EMBL" id="CAAALY010021204">
    <property type="protein sequence ID" value="VEL14452.1"/>
    <property type="molecule type" value="Genomic_DNA"/>
</dbReference>
<reference evidence="1" key="1">
    <citation type="submission" date="2018-11" db="EMBL/GenBank/DDBJ databases">
        <authorList>
            <consortium name="Pathogen Informatics"/>
        </authorList>
    </citation>
    <scope>NUCLEOTIDE SEQUENCE</scope>
</reference>